<dbReference type="PROSITE" id="PS50887">
    <property type="entry name" value="GGDEF"/>
    <property type="match status" value="1"/>
</dbReference>
<dbReference type="InterPro" id="IPR035965">
    <property type="entry name" value="PAS-like_dom_sf"/>
</dbReference>
<dbReference type="InterPro" id="IPR043128">
    <property type="entry name" value="Rev_trsase/Diguanyl_cyclase"/>
</dbReference>
<dbReference type="Gene3D" id="3.30.70.270">
    <property type="match status" value="1"/>
</dbReference>
<feature type="domain" description="PAC" evidence="2">
    <location>
        <begin position="521"/>
        <end position="573"/>
    </location>
</feature>
<accession>A0A931J268</accession>
<evidence type="ECO:0000313" key="6">
    <source>
        <dbReference type="Proteomes" id="UP000613266"/>
    </source>
</evidence>
<dbReference type="SMART" id="SM00267">
    <property type="entry name" value="GGDEF"/>
    <property type="match status" value="1"/>
</dbReference>
<dbReference type="CDD" id="cd00130">
    <property type="entry name" value="PAS"/>
    <property type="match status" value="1"/>
</dbReference>
<dbReference type="CDD" id="cd01949">
    <property type="entry name" value="GGDEF"/>
    <property type="match status" value="1"/>
</dbReference>
<dbReference type="Pfam" id="PF00563">
    <property type="entry name" value="EAL"/>
    <property type="match status" value="1"/>
</dbReference>
<feature type="domain" description="PAS" evidence="1">
    <location>
        <begin position="448"/>
        <end position="494"/>
    </location>
</feature>
<dbReference type="InterPro" id="IPR001610">
    <property type="entry name" value="PAC"/>
</dbReference>
<feature type="domain" description="GGDEF" evidence="4">
    <location>
        <begin position="605"/>
        <end position="738"/>
    </location>
</feature>
<dbReference type="PROSITE" id="PS50113">
    <property type="entry name" value="PAC"/>
    <property type="match status" value="1"/>
</dbReference>
<evidence type="ECO:0000259" key="4">
    <source>
        <dbReference type="PROSITE" id="PS50887"/>
    </source>
</evidence>
<dbReference type="AlphaFoldDB" id="A0A931J268"/>
<dbReference type="InterPro" id="IPR000700">
    <property type="entry name" value="PAS-assoc_C"/>
</dbReference>
<sequence length="1027" mass="112576">MPTPVAQAEPPAPHLRVGVLAVGEPAQEQGLWQPLQQHLAQSLGQRVALAVHTREQLDAALHEGRLDLVLTHPGHAVSLLHQQRVGSPIATRLMRPHPQAAEGLGSFGGVIFTLERASHPQALPELALARIAAPDRHWLGAYQMQAQELIDQGLPAPQAQQLHPVGPSQWAVVEAVLKGQAAAGFVRTGVLEDLAAAGQLDLRQIRVLGAKQWSRFPLRVSTRLYPEWPALLSPQLSPAAGARVAAALLSMPAAPGQALAGFTIPADYRDVVAVLRAHGEPPFDDTSRALLQELWLRHRLGLGLGLGALGLCALAVLWERRRLARSVRRVGMLADASRDAVFSLDRSGRLRFWGRAATRLFGPALRPGQGFATLLAPGSQDGWRQGLAHLQGPQPAELRTELVALDAAGQPFPAELTLQPVAGSQRAHHTAMLAFVRDLRPEREHQLRTRLLASVFTHAREGITITDPQGTILEVNEAFCQVTGYRREEALGRNPRLLQSGRQSPGFYRTMWETLLRRGHWSGEIWNRRKSGEVYPEMLSISAVRDPQGTLQHYVALFSDISELKSQQQRLEQVAHFDSLTGLPNRTLLGDRLSQAAAYAHRHQRCVAVAHLDIDQFTQINERLGQSLGDELLRLLARRLQLTLREDDTVARVGGDEFMLLLCDMGSPEASREVLERLQAIVAEPFSLQQHTIRLTSSLGVALYPHDSENPERVLRGAEQASYRAKQQGRNSLCYFDAAHDAALQARHQLLHALREALQQGQFRLHYQPKVDMGSGQVIGLEALIRWQHPQRGLVPPAEFLPVIEDDALGLDVGDWVLAQALRQLTEWAAAGCALPVSVNIAARHLQAPGFVERLAELLRQHPQVPPALLELEILETGALQDLQAVRQVLTAAQDLGLQFALDDFGTGYSSLAYLKNLPVRTLKIDQGFVRGMAQDPGDRAIVQAVIGLAQAFDREVIAEGVEDRELAALLLALGCRQGQGYGFARPLPPEQVPAWVRGFVASWRPLCPHEEGSAQQALGRVGVAVS</sequence>
<name>A0A931J268_9BURK</name>
<dbReference type="InterPro" id="IPR000160">
    <property type="entry name" value="GGDEF_dom"/>
</dbReference>
<comment type="caution">
    <text evidence="5">The sequence shown here is derived from an EMBL/GenBank/DDBJ whole genome shotgun (WGS) entry which is preliminary data.</text>
</comment>
<dbReference type="SUPFAM" id="SSF55073">
    <property type="entry name" value="Nucleotide cyclase"/>
    <property type="match status" value="1"/>
</dbReference>
<dbReference type="Pfam" id="PF13426">
    <property type="entry name" value="PAS_9"/>
    <property type="match status" value="1"/>
</dbReference>
<feature type="domain" description="PAS" evidence="1">
    <location>
        <begin position="326"/>
        <end position="362"/>
    </location>
</feature>
<dbReference type="Gene3D" id="3.40.190.10">
    <property type="entry name" value="Periplasmic binding protein-like II"/>
    <property type="match status" value="2"/>
</dbReference>
<dbReference type="EMBL" id="JAEDAK010000004">
    <property type="protein sequence ID" value="MBH9576790.1"/>
    <property type="molecule type" value="Genomic_DNA"/>
</dbReference>
<keyword evidence="6" id="KW-1185">Reference proteome</keyword>
<dbReference type="InterPro" id="IPR000014">
    <property type="entry name" value="PAS"/>
</dbReference>
<gene>
    <name evidence="5" type="ORF">I7X39_07725</name>
</gene>
<dbReference type="Pfam" id="PF12974">
    <property type="entry name" value="Phosphonate-bd"/>
    <property type="match status" value="1"/>
</dbReference>
<dbReference type="Gene3D" id="3.20.20.450">
    <property type="entry name" value="EAL domain"/>
    <property type="match status" value="1"/>
</dbReference>
<dbReference type="SMART" id="SM00052">
    <property type="entry name" value="EAL"/>
    <property type="match status" value="1"/>
</dbReference>
<proteinExistence type="predicted"/>
<dbReference type="NCBIfam" id="TIGR00254">
    <property type="entry name" value="GGDEF"/>
    <property type="match status" value="1"/>
</dbReference>
<evidence type="ECO:0000259" key="2">
    <source>
        <dbReference type="PROSITE" id="PS50113"/>
    </source>
</evidence>
<dbReference type="InterPro" id="IPR029787">
    <property type="entry name" value="Nucleotide_cyclase"/>
</dbReference>
<dbReference type="PROSITE" id="PS50883">
    <property type="entry name" value="EAL"/>
    <property type="match status" value="1"/>
</dbReference>
<dbReference type="SMART" id="SM00091">
    <property type="entry name" value="PAS"/>
    <property type="match status" value="2"/>
</dbReference>
<evidence type="ECO:0000259" key="1">
    <source>
        <dbReference type="PROSITE" id="PS50112"/>
    </source>
</evidence>
<dbReference type="Pfam" id="PF00990">
    <property type="entry name" value="GGDEF"/>
    <property type="match status" value="1"/>
</dbReference>
<protein>
    <submittedName>
        <fullName evidence="5">EAL domain-containing protein</fullName>
    </submittedName>
</protein>
<dbReference type="PROSITE" id="PS50112">
    <property type="entry name" value="PAS"/>
    <property type="match status" value="2"/>
</dbReference>
<feature type="domain" description="EAL" evidence="3">
    <location>
        <begin position="747"/>
        <end position="1001"/>
    </location>
</feature>
<dbReference type="SUPFAM" id="SSF141868">
    <property type="entry name" value="EAL domain-like"/>
    <property type="match status" value="1"/>
</dbReference>
<dbReference type="NCBIfam" id="TIGR00229">
    <property type="entry name" value="sensory_box"/>
    <property type="match status" value="1"/>
</dbReference>
<dbReference type="RefSeq" id="WP_198110401.1">
    <property type="nucleotide sequence ID" value="NZ_JAEDAK010000004.1"/>
</dbReference>
<evidence type="ECO:0000259" key="3">
    <source>
        <dbReference type="PROSITE" id="PS50883"/>
    </source>
</evidence>
<dbReference type="SUPFAM" id="SSF55785">
    <property type="entry name" value="PYP-like sensor domain (PAS domain)"/>
    <property type="match status" value="2"/>
</dbReference>
<dbReference type="CDD" id="cd01948">
    <property type="entry name" value="EAL"/>
    <property type="match status" value="1"/>
</dbReference>
<evidence type="ECO:0000313" key="5">
    <source>
        <dbReference type="EMBL" id="MBH9576790.1"/>
    </source>
</evidence>
<dbReference type="Gene3D" id="3.30.450.20">
    <property type="entry name" value="PAS domain"/>
    <property type="match status" value="2"/>
</dbReference>
<dbReference type="InterPro" id="IPR052155">
    <property type="entry name" value="Biofilm_reg_signaling"/>
</dbReference>
<dbReference type="Proteomes" id="UP000613266">
    <property type="component" value="Unassembled WGS sequence"/>
</dbReference>
<dbReference type="PANTHER" id="PTHR44757">
    <property type="entry name" value="DIGUANYLATE CYCLASE DGCP"/>
    <property type="match status" value="1"/>
</dbReference>
<dbReference type="InterPro" id="IPR035919">
    <property type="entry name" value="EAL_sf"/>
</dbReference>
<dbReference type="InterPro" id="IPR001633">
    <property type="entry name" value="EAL_dom"/>
</dbReference>
<dbReference type="SMART" id="SM00086">
    <property type="entry name" value="PAC"/>
    <property type="match status" value="2"/>
</dbReference>
<dbReference type="PANTHER" id="PTHR44757:SF2">
    <property type="entry name" value="BIOFILM ARCHITECTURE MAINTENANCE PROTEIN MBAA"/>
    <property type="match status" value="1"/>
</dbReference>
<organism evidence="5 6">
    <name type="scientific">Inhella proteolytica</name>
    <dbReference type="NCBI Taxonomy" id="2795029"/>
    <lineage>
        <taxon>Bacteria</taxon>
        <taxon>Pseudomonadati</taxon>
        <taxon>Pseudomonadota</taxon>
        <taxon>Betaproteobacteria</taxon>
        <taxon>Burkholderiales</taxon>
        <taxon>Sphaerotilaceae</taxon>
        <taxon>Inhella</taxon>
    </lineage>
</organism>
<reference evidence="5" key="1">
    <citation type="submission" date="2020-12" db="EMBL/GenBank/DDBJ databases">
        <title>The genome sequence of Inhella sp. 1Y17.</title>
        <authorList>
            <person name="Liu Y."/>
        </authorList>
    </citation>
    <scope>NUCLEOTIDE SEQUENCE</scope>
    <source>
        <strain evidence="5">1Y17</strain>
    </source>
</reference>